<dbReference type="SUPFAM" id="SSF55729">
    <property type="entry name" value="Acyl-CoA N-acyltransferases (Nat)"/>
    <property type="match status" value="1"/>
</dbReference>
<reference evidence="1 2" key="1">
    <citation type="submission" date="2016-11" db="EMBL/GenBank/DDBJ databases">
        <authorList>
            <person name="Jaros S."/>
            <person name="Januszkiewicz K."/>
            <person name="Wedrychowicz H."/>
        </authorList>
    </citation>
    <scope>NUCLEOTIDE SEQUENCE [LARGE SCALE GENOMIC DNA]</scope>
    <source>
        <strain evidence="1 2">GAS86</strain>
    </source>
</reference>
<dbReference type="AlphaFoldDB" id="A0A1N6KIF7"/>
<dbReference type="InterPro" id="IPR016181">
    <property type="entry name" value="Acyl_CoA_acyltransferase"/>
</dbReference>
<proteinExistence type="predicted"/>
<name>A0A1N6KIF7_9BURK</name>
<organism evidence="1 2">
    <name type="scientific">Paraburkholderia phenazinium</name>
    <dbReference type="NCBI Taxonomy" id="60549"/>
    <lineage>
        <taxon>Bacteria</taxon>
        <taxon>Pseudomonadati</taxon>
        <taxon>Pseudomonadota</taxon>
        <taxon>Betaproteobacteria</taxon>
        <taxon>Burkholderiales</taxon>
        <taxon>Burkholderiaceae</taxon>
        <taxon>Paraburkholderia</taxon>
    </lineage>
</organism>
<dbReference type="EMBL" id="FSRM01000002">
    <property type="protein sequence ID" value="SIO56310.1"/>
    <property type="molecule type" value="Genomic_DNA"/>
</dbReference>
<evidence type="ECO:0000313" key="2">
    <source>
        <dbReference type="Proteomes" id="UP000184693"/>
    </source>
</evidence>
<sequence>MLKHGYMACPVRRFLLLSLNWGYKMDRLNPAVLISESHNGRAADSVDLNLPVKKTERMPFTIRIVADEESLQKAIEMRQMAYSRHLPDFARQMTIEIGDYAAGTAVLLAESKLDGGPLGTMRIQTNQFAPLAVEQSVELPDWLQGTRMAEATRLGVAGGVMGRMVKIGLCKALFLYCQQQQIDWMVITARTPLDREYEAMLFDDVFAKNQFLPMAHVGGLPHRVLAKPVAVARQRWAAVQHPLFQYVFETHHPDIDLSPVDLSFARETVGCLEASQIAQSS</sequence>
<accession>A0A1N6KIF7</accession>
<dbReference type="Gene3D" id="3.40.630.30">
    <property type="match status" value="1"/>
</dbReference>
<evidence type="ECO:0000313" key="1">
    <source>
        <dbReference type="EMBL" id="SIO56310.1"/>
    </source>
</evidence>
<protein>
    <submittedName>
        <fullName evidence="1">Uncharacterized protein</fullName>
    </submittedName>
</protein>
<gene>
    <name evidence="1" type="ORF">SAMN05444168_7277</name>
</gene>
<dbReference type="Proteomes" id="UP000184693">
    <property type="component" value="Unassembled WGS sequence"/>
</dbReference>